<proteinExistence type="inferred from homology"/>
<dbReference type="Proteomes" id="UP000683291">
    <property type="component" value="Chromosome pJK7-1-2"/>
</dbReference>
<dbReference type="InterPro" id="IPR039424">
    <property type="entry name" value="SBP_5"/>
</dbReference>
<evidence type="ECO:0000256" key="3">
    <source>
        <dbReference type="ARBA" id="ARBA00022729"/>
    </source>
</evidence>
<comment type="subcellular location">
    <subcellularLocation>
        <location evidence="1">Periplasm</location>
    </subcellularLocation>
</comment>
<keyword evidence="7" id="KW-1185">Reference proteome</keyword>
<dbReference type="GO" id="GO:0030288">
    <property type="term" value="C:outer membrane-bounded periplasmic space"/>
    <property type="evidence" value="ECO:0007669"/>
    <property type="project" value="UniProtKB-ARBA"/>
</dbReference>
<dbReference type="GO" id="GO:0043190">
    <property type="term" value="C:ATP-binding cassette (ABC) transporter complex"/>
    <property type="evidence" value="ECO:0007669"/>
    <property type="project" value="InterPro"/>
</dbReference>
<feature type="chain" id="PRO_5037906708" evidence="4">
    <location>
        <begin position="25"/>
        <end position="526"/>
    </location>
</feature>
<sequence>MTKHFKSLMLATALGTAFAFSAQAEEPVRGGTLIHAMAQTPRHLNPAVQSGIATGAPGAQLFAAPLRYDEDWTPQPYLAESWEWSDDGLSMTLKLVEDAVFHDGEPIKSSDVAFSVKTIQENHPFKTMFGVVTSVDTPDEHTAVLNLSQPHPALLLAMSSQLMPIIPEHVYGDGQDPKTHPQNSENVVGSGPFKLVEFTRDQNIVLERFDDFFIEGRPYLDRIVYRIIKDASSRAIGAENGELHMLTFENTVRNIARMKENENLTVTDEGYAAIGPINWLAFNTGSDGPLADVKVRQAIAYAIDKEFILKAIMQGLSQEAKTGIHPGSPLYDDTVNAYELDLDKANALLDEAGYERGSDGTRFSLTIDHGNPTTKPQAEFTKASLSKVGIDVTVNSFVDFPTWAQKISNHNFDMTWDTVFNWGDPVIGVHRTYSSDNIKPGVIWSNTQQYSNPRVDELMDQAGQEIDPDKRAALYKEFQQILAEDLPVYWTNTLPYHTVYSNKVGNAPLGIWASSSPYDLVYLKEE</sequence>
<protein>
    <submittedName>
        <fullName evidence="6">ABC transporter substrate-binding protein</fullName>
    </submittedName>
</protein>
<evidence type="ECO:0000256" key="1">
    <source>
        <dbReference type="ARBA" id="ARBA00004418"/>
    </source>
</evidence>
<dbReference type="Pfam" id="PF00496">
    <property type="entry name" value="SBP_bac_5"/>
    <property type="match status" value="1"/>
</dbReference>
<comment type="similarity">
    <text evidence="2">Belongs to the bacterial solute-binding protein 5 family.</text>
</comment>
<dbReference type="InterPro" id="IPR030678">
    <property type="entry name" value="Peptide/Ni-bd"/>
</dbReference>
<dbReference type="Gene3D" id="3.10.105.10">
    <property type="entry name" value="Dipeptide-binding Protein, Domain 3"/>
    <property type="match status" value="1"/>
</dbReference>
<feature type="domain" description="Solute-binding protein family 5" evidence="5">
    <location>
        <begin position="73"/>
        <end position="437"/>
    </location>
</feature>
<evidence type="ECO:0000313" key="7">
    <source>
        <dbReference type="Proteomes" id="UP000683291"/>
    </source>
</evidence>
<dbReference type="GO" id="GO:0015833">
    <property type="term" value="P:peptide transport"/>
    <property type="evidence" value="ECO:0007669"/>
    <property type="project" value="TreeGrafter"/>
</dbReference>
<dbReference type="PIRSF" id="PIRSF002741">
    <property type="entry name" value="MppA"/>
    <property type="match status" value="1"/>
</dbReference>
<reference evidence="6" key="1">
    <citation type="submission" date="2021-04" db="EMBL/GenBank/DDBJ databases">
        <title>Complete genome sequence for Sulfitobacter sp. strain JK7-1.</title>
        <authorList>
            <person name="Park S.-J."/>
        </authorList>
    </citation>
    <scope>NUCLEOTIDE SEQUENCE</scope>
    <source>
        <strain evidence="6">JK7-1</strain>
    </source>
</reference>
<dbReference type="GO" id="GO:1904680">
    <property type="term" value="F:peptide transmembrane transporter activity"/>
    <property type="evidence" value="ECO:0007669"/>
    <property type="project" value="TreeGrafter"/>
</dbReference>
<dbReference type="KEGG" id="sual:KDD17_18000"/>
<evidence type="ECO:0000256" key="4">
    <source>
        <dbReference type="SAM" id="SignalP"/>
    </source>
</evidence>
<organism evidence="6 7">
    <name type="scientific">Sulfitobacter albidus</name>
    <dbReference type="NCBI Taxonomy" id="2829501"/>
    <lineage>
        <taxon>Bacteria</taxon>
        <taxon>Pseudomonadati</taxon>
        <taxon>Pseudomonadota</taxon>
        <taxon>Alphaproteobacteria</taxon>
        <taxon>Rhodobacterales</taxon>
        <taxon>Roseobacteraceae</taxon>
        <taxon>Sulfitobacter</taxon>
    </lineage>
</organism>
<evidence type="ECO:0000256" key="2">
    <source>
        <dbReference type="ARBA" id="ARBA00005695"/>
    </source>
</evidence>
<dbReference type="PANTHER" id="PTHR30290">
    <property type="entry name" value="PERIPLASMIC BINDING COMPONENT OF ABC TRANSPORTER"/>
    <property type="match status" value="1"/>
</dbReference>
<dbReference type="SUPFAM" id="SSF53850">
    <property type="entry name" value="Periplasmic binding protein-like II"/>
    <property type="match status" value="1"/>
</dbReference>
<dbReference type="InterPro" id="IPR000914">
    <property type="entry name" value="SBP_5_dom"/>
</dbReference>
<dbReference type="AlphaFoldDB" id="A0A975JHZ1"/>
<dbReference type="Gene3D" id="3.40.190.10">
    <property type="entry name" value="Periplasmic binding protein-like II"/>
    <property type="match status" value="1"/>
</dbReference>
<name>A0A975JHZ1_9RHOB</name>
<dbReference type="RefSeq" id="WP_212706462.1">
    <property type="nucleotide sequence ID" value="NZ_CP073583.1"/>
</dbReference>
<feature type="signal peptide" evidence="4">
    <location>
        <begin position="1"/>
        <end position="24"/>
    </location>
</feature>
<evidence type="ECO:0000259" key="5">
    <source>
        <dbReference type="Pfam" id="PF00496"/>
    </source>
</evidence>
<keyword evidence="3 4" id="KW-0732">Signal</keyword>
<dbReference type="PANTHER" id="PTHR30290:SF38">
    <property type="entry name" value="D,D-DIPEPTIDE-BINDING PERIPLASMIC PROTEIN DDPA-RELATED"/>
    <property type="match status" value="1"/>
</dbReference>
<evidence type="ECO:0000313" key="6">
    <source>
        <dbReference type="EMBL" id="QUJ78270.1"/>
    </source>
</evidence>
<gene>
    <name evidence="6" type="ORF">KDD17_18000</name>
</gene>
<dbReference type="EMBL" id="CP073583">
    <property type="protein sequence ID" value="QUJ78270.1"/>
    <property type="molecule type" value="Genomic_DNA"/>
</dbReference>
<dbReference type="CDD" id="cd08517">
    <property type="entry name" value="PBP2_NikA_DppA_OppA_like_13"/>
    <property type="match status" value="1"/>
</dbReference>
<accession>A0A975JHZ1</accession>